<dbReference type="Proteomes" id="UP001171529">
    <property type="component" value="Unassembled WGS sequence"/>
</dbReference>
<dbReference type="RefSeq" id="WP_164966698.1">
    <property type="nucleotide sequence ID" value="NZ_JAPZDB010000003.1"/>
</dbReference>
<proteinExistence type="predicted"/>
<name>A0AAW7PRS0_9BACT</name>
<keyword evidence="1" id="KW-0812">Transmembrane</keyword>
<reference evidence="2" key="1">
    <citation type="submission" date="2022-12" db="EMBL/GenBank/DDBJ databases">
        <authorList>
            <person name="Uljanovas D."/>
        </authorList>
    </citation>
    <scope>NUCLEOTIDE SEQUENCE</scope>
    <source>
        <strain evidence="2">RCM39</strain>
    </source>
</reference>
<keyword evidence="1" id="KW-1133">Transmembrane helix</keyword>
<organism evidence="2 3">
    <name type="scientific">Aliarcobacter butzleri</name>
    <dbReference type="NCBI Taxonomy" id="28197"/>
    <lineage>
        <taxon>Bacteria</taxon>
        <taxon>Pseudomonadati</taxon>
        <taxon>Campylobacterota</taxon>
        <taxon>Epsilonproteobacteria</taxon>
        <taxon>Campylobacterales</taxon>
        <taxon>Arcobacteraceae</taxon>
        <taxon>Aliarcobacter</taxon>
    </lineage>
</organism>
<evidence type="ECO:0000313" key="3">
    <source>
        <dbReference type="Proteomes" id="UP001171529"/>
    </source>
</evidence>
<sequence length="55" mass="6429">MEKEKKNKEWKTSTTLDMELKQKAENKFKSYGVNFSSGLAILLTAFIDDRVQIFK</sequence>
<comment type="caution">
    <text evidence="2">The sequence shown here is derived from an EMBL/GenBank/DDBJ whole genome shotgun (WGS) entry which is preliminary data.</text>
</comment>
<protein>
    <submittedName>
        <fullName evidence="2">Uncharacterized protein</fullName>
    </submittedName>
</protein>
<feature type="transmembrane region" description="Helical" evidence="1">
    <location>
        <begin position="28"/>
        <end position="47"/>
    </location>
</feature>
<evidence type="ECO:0000256" key="1">
    <source>
        <dbReference type="SAM" id="Phobius"/>
    </source>
</evidence>
<dbReference type="AlphaFoldDB" id="A0AAW7PRS0"/>
<reference evidence="2" key="2">
    <citation type="journal article" date="2023" name="Microorganisms">
        <title>Genomic Characterization of Arcobacter butzleri Strains Isolated from Various Sources in Lithuania.</title>
        <authorList>
            <person name="Uljanovas D."/>
            <person name="Golz G."/>
            <person name="Fleischmann S."/>
            <person name="Kudirkiene E."/>
            <person name="Kasetiene N."/>
            <person name="Grineviciene A."/>
            <person name="Tamuleviciene E."/>
            <person name="Aksomaitiene J."/>
            <person name="Alter T."/>
            <person name="Malakauskas M."/>
        </authorList>
    </citation>
    <scope>NUCLEOTIDE SEQUENCE</scope>
    <source>
        <strain evidence="2">RCM39</strain>
    </source>
</reference>
<accession>A0AAW7PRS0</accession>
<keyword evidence="1" id="KW-0472">Membrane</keyword>
<evidence type="ECO:0000313" key="2">
    <source>
        <dbReference type="EMBL" id="MDN5064111.1"/>
    </source>
</evidence>
<dbReference type="EMBL" id="JAPZDC010000005">
    <property type="protein sequence ID" value="MDN5064111.1"/>
    <property type="molecule type" value="Genomic_DNA"/>
</dbReference>
<gene>
    <name evidence="2" type="ORF">O8C91_07890</name>
</gene>